<protein>
    <submittedName>
        <fullName evidence="5">LADA_0G10088g1_1</fullName>
    </submittedName>
</protein>
<feature type="region of interest" description="Disordered" evidence="4">
    <location>
        <begin position="232"/>
        <end position="252"/>
    </location>
</feature>
<keyword evidence="1 3" id="KW-0853">WD repeat</keyword>
<feature type="region of interest" description="Disordered" evidence="4">
    <location>
        <begin position="1"/>
        <end position="70"/>
    </location>
</feature>
<dbReference type="OrthoDB" id="1932312at2759"/>
<dbReference type="InterPro" id="IPR036322">
    <property type="entry name" value="WD40_repeat_dom_sf"/>
</dbReference>
<feature type="compositionally biased region" description="Basic and acidic residues" evidence="4">
    <location>
        <begin position="38"/>
        <end position="54"/>
    </location>
</feature>
<name>A0A1G4JUK9_9SACH</name>
<dbReference type="InterPro" id="IPR040324">
    <property type="entry name" value="WDR44/Dgr2"/>
</dbReference>
<evidence type="ECO:0000256" key="4">
    <source>
        <dbReference type="SAM" id="MobiDB-lite"/>
    </source>
</evidence>
<feature type="region of interest" description="Disordered" evidence="4">
    <location>
        <begin position="721"/>
        <end position="754"/>
    </location>
</feature>
<keyword evidence="2" id="KW-0677">Repeat</keyword>
<dbReference type="Gene3D" id="2.130.10.10">
    <property type="entry name" value="YVTN repeat-like/Quinoprotein amine dehydrogenase"/>
    <property type="match status" value="1"/>
</dbReference>
<dbReference type="EMBL" id="LT598457">
    <property type="protein sequence ID" value="SCU94655.1"/>
    <property type="molecule type" value="Genomic_DNA"/>
</dbReference>
<dbReference type="SUPFAM" id="SSF50978">
    <property type="entry name" value="WD40 repeat-like"/>
    <property type="match status" value="1"/>
</dbReference>
<dbReference type="PANTHER" id="PTHR14221:SF0">
    <property type="entry name" value="WD REPEAT-CONTAINING PROTEIN 44"/>
    <property type="match status" value="1"/>
</dbReference>
<feature type="repeat" description="WD" evidence="3">
    <location>
        <begin position="278"/>
        <end position="318"/>
    </location>
</feature>
<dbReference type="InterPro" id="IPR015943">
    <property type="entry name" value="WD40/YVTN_repeat-like_dom_sf"/>
</dbReference>
<keyword evidence="6" id="KW-1185">Reference proteome</keyword>
<proteinExistence type="predicted"/>
<dbReference type="PANTHER" id="PTHR14221">
    <property type="entry name" value="WD REPEAT DOMAIN 44"/>
    <property type="match status" value="1"/>
</dbReference>
<dbReference type="STRING" id="1266660.A0A1G4JUK9"/>
<evidence type="ECO:0000256" key="3">
    <source>
        <dbReference type="PROSITE-ProRule" id="PRU00221"/>
    </source>
</evidence>
<feature type="compositionally biased region" description="Polar residues" evidence="4">
    <location>
        <begin position="56"/>
        <end position="70"/>
    </location>
</feature>
<evidence type="ECO:0000313" key="6">
    <source>
        <dbReference type="Proteomes" id="UP000190274"/>
    </source>
</evidence>
<feature type="repeat" description="WD" evidence="3">
    <location>
        <begin position="183"/>
        <end position="216"/>
    </location>
</feature>
<sequence length="754" mass="83948">MSSQKPNFEIEDASTEDLSLTKRLSKHSSDSSASSELFNREVDSDDKVSRDSRNSGESSGSRYIADNNSKADYGPVLRPVTFDTAKTSYDGTGFSDTVAPEGKSNGKVAAEVQSPLHMALRSVFGRVDRGQFEDYLKQPDYLRIYKRQTKIKQLRRLFLAQELVTGGDSSITTGTSYSTQSSSEKNARAIWATKFSRDGKFLATGGKDCALRIWKVIASPLERNDLQVATATPQAKQISFRKPPGNSTGRGANDADITQSRAMSLYAPVFHPRPYRTYQEHTQDILDLDWSKNGFILTTSMDKTARLWHLDRPTAIKKFTHPDFVTCAKFHPTDDRFFLSGCLDHTCRLWSILDHKVSFEYSCGDIITAIDISLSDGKYTAIGTFNGEVSILYTKGLELVTSFNVQDASRDTAKKKHTNGPKITGIEFFTSETDHDLRILITSNDSRIRVFSIKERRLLEVLKGFENTNSQISAHLMKTSRQKMLVLAPSENEWVYCWKLQSNSLPSKSPDYLEVEPNPHSGSLRGLLRRSLSIGSNHSSNSGRGKYSYGSGPQMCPTRGKTDHPIKNSRYVAFHAHHHTVTTIEVGPLNTSKTLALSDDLICELTMALSESDEDFAIMREQADKSRQAPKKQQRQRAQELIEQRFPSMIEAIGSIIVTTDSSGVIRVFRSDISTNLRKKVLKCSAEHFHGTPNNPIEAYSSSPHNHGSLLSSTMKVAHSTLAKSRHIGSSTSLKSLSPNTESAVEPPVKSRYP</sequence>
<dbReference type="Proteomes" id="UP000190274">
    <property type="component" value="Chromosome G"/>
</dbReference>
<dbReference type="InterPro" id="IPR001680">
    <property type="entry name" value="WD40_rpt"/>
</dbReference>
<evidence type="ECO:0000256" key="2">
    <source>
        <dbReference type="ARBA" id="ARBA00022737"/>
    </source>
</evidence>
<feature type="compositionally biased region" description="Polar residues" evidence="4">
    <location>
        <begin position="728"/>
        <end position="743"/>
    </location>
</feature>
<dbReference type="Pfam" id="PF00400">
    <property type="entry name" value="WD40"/>
    <property type="match status" value="3"/>
</dbReference>
<dbReference type="PROSITE" id="PS50082">
    <property type="entry name" value="WD_REPEATS_2"/>
    <property type="match status" value="2"/>
</dbReference>
<evidence type="ECO:0000256" key="1">
    <source>
        <dbReference type="ARBA" id="ARBA00022574"/>
    </source>
</evidence>
<gene>
    <name evidence="5" type="ORF">LADA_0G10088G</name>
</gene>
<dbReference type="AlphaFoldDB" id="A0A1G4JUK9"/>
<reference evidence="6" key="1">
    <citation type="submission" date="2016-03" db="EMBL/GenBank/DDBJ databases">
        <authorList>
            <person name="Devillers H."/>
        </authorList>
    </citation>
    <scope>NUCLEOTIDE SEQUENCE [LARGE SCALE GENOMIC DNA]</scope>
</reference>
<evidence type="ECO:0000313" key="5">
    <source>
        <dbReference type="EMBL" id="SCU94655.1"/>
    </source>
</evidence>
<dbReference type="SMART" id="SM00320">
    <property type="entry name" value="WD40"/>
    <property type="match status" value="3"/>
</dbReference>
<organism evidence="5 6">
    <name type="scientific">Lachancea dasiensis</name>
    <dbReference type="NCBI Taxonomy" id="1072105"/>
    <lineage>
        <taxon>Eukaryota</taxon>
        <taxon>Fungi</taxon>
        <taxon>Dikarya</taxon>
        <taxon>Ascomycota</taxon>
        <taxon>Saccharomycotina</taxon>
        <taxon>Saccharomycetes</taxon>
        <taxon>Saccharomycetales</taxon>
        <taxon>Saccharomycetaceae</taxon>
        <taxon>Lachancea</taxon>
    </lineage>
</organism>
<accession>A0A1G4JUK9</accession>